<evidence type="ECO:0000256" key="1">
    <source>
        <dbReference type="SAM" id="MobiDB-lite"/>
    </source>
</evidence>
<organism evidence="2">
    <name type="scientific">Panicum hallii</name>
    <dbReference type="NCBI Taxonomy" id="206008"/>
    <lineage>
        <taxon>Eukaryota</taxon>
        <taxon>Viridiplantae</taxon>
        <taxon>Streptophyta</taxon>
        <taxon>Embryophyta</taxon>
        <taxon>Tracheophyta</taxon>
        <taxon>Spermatophyta</taxon>
        <taxon>Magnoliopsida</taxon>
        <taxon>Liliopsida</taxon>
        <taxon>Poales</taxon>
        <taxon>Poaceae</taxon>
        <taxon>PACMAD clade</taxon>
        <taxon>Panicoideae</taxon>
        <taxon>Panicodae</taxon>
        <taxon>Paniceae</taxon>
        <taxon>Panicinae</taxon>
        <taxon>Panicum</taxon>
        <taxon>Panicum sect. Panicum</taxon>
    </lineage>
</organism>
<reference evidence="2" key="1">
    <citation type="submission" date="2018-04" db="EMBL/GenBank/DDBJ databases">
        <title>WGS assembly of Panicum hallii.</title>
        <authorList>
            <person name="Lovell J."/>
            <person name="Jenkins J."/>
            <person name="Lowry D."/>
            <person name="Mamidi S."/>
            <person name="Sreedasyam A."/>
            <person name="Weng X."/>
            <person name="Barry K."/>
            <person name="Bonette J."/>
            <person name="Campitelli B."/>
            <person name="Daum C."/>
            <person name="Gordon S."/>
            <person name="Gould B."/>
            <person name="Lipzen A."/>
            <person name="Macqueen A."/>
            <person name="Palacio-Mejia J."/>
            <person name="Plott C."/>
            <person name="Shakirov E."/>
            <person name="Shu S."/>
            <person name="Yoshinaga Y."/>
            <person name="Zane M."/>
            <person name="Rokhsar D."/>
            <person name="Grimwood J."/>
            <person name="Schmutz J."/>
            <person name="Juenger T."/>
        </authorList>
    </citation>
    <scope>NUCLEOTIDE SEQUENCE [LARGE SCALE GENOMIC DNA]</scope>
    <source>
        <strain evidence="2">FIL2</strain>
    </source>
</reference>
<feature type="compositionally biased region" description="Low complexity" evidence="1">
    <location>
        <begin position="19"/>
        <end position="33"/>
    </location>
</feature>
<accession>A0A2T8IAY6</accession>
<dbReference type="Gramene" id="PVH34835">
    <property type="protein sequence ID" value="PVH34835"/>
    <property type="gene ID" value="PAHAL_7G043700"/>
</dbReference>
<dbReference type="Proteomes" id="UP000243499">
    <property type="component" value="Chromosome 7"/>
</dbReference>
<gene>
    <name evidence="2" type="ORF">PAHAL_7G043700</name>
</gene>
<sequence length="220" mass="23746">MSFSLKIDLQASRQRRTAPRSTASAASSASAAASPPPSPPTCPAQLAPRRRRVGLVRHARGLPPPCAAVPSPGDEFVRGASPRRRLRGPRGGASLRRRHHGRWRHSATRGSAASFPDDDRRLFFRLLGIPSQSCMAPQPTCHRSLSPSGSCTAGAKVHRCRATLPPLPAWWRSVQSWAAAVVPGGAYGAYSWRARRSSGEAGGVCWKSKWFVNKNQVVCL</sequence>
<protein>
    <submittedName>
        <fullName evidence="2">Uncharacterized protein</fullName>
    </submittedName>
</protein>
<name>A0A2T8IAY6_9POAL</name>
<feature type="region of interest" description="Disordered" evidence="1">
    <location>
        <begin position="1"/>
        <end position="47"/>
    </location>
</feature>
<dbReference type="EMBL" id="CM008052">
    <property type="protein sequence ID" value="PVH34835.1"/>
    <property type="molecule type" value="Genomic_DNA"/>
</dbReference>
<dbReference type="AlphaFoldDB" id="A0A2T8IAY6"/>
<feature type="compositionally biased region" description="Basic residues" evidence="1">
    <location>
        <begin position="95"/>
        <end position="107"/>
    </location>
</feature>
<feature type="region of interest" description="Disordered" evidence="1">
    <location>
        <begin position="73"/>
        <end position="112"/>
    </location>
</feature>
<evidence type="ECO:0000313" key="2">
    <source>
        <dbReference type="EMBL" id="PVH34835.1"/>
    </source>
</evidence>
<proteinExistence type="predicted"/>